<feature type="chain" id="PRO_5018162543" evidence="1">
    <location>
        <begin position="19"/>
        <end position="200"/>
    </location>
</feature>
<feature type="domain" description="SH3b" evidence="2">
    <location>
        <begin position="34"/>
        <end position="88"/>
    </location>
</feature>
<dbReference type="Pfam" id="PF08239">
    <property type="entry name" value="SH3_3"/>
    <property type="match status" value="1"/>
</dbReference>
<organism evidence="3 4">
    <name type="scientific">Pseudogemmobacter humi</name>
    <dbReference type="NCBI Taxonomy" id="2483812"/>
    <lineage>
        <taxon>Bacteria</taxon>
        <taxon>Pseudomonadati</taxon>
        <taxon>Pseudomonadota</taxon>
        <taxon>Alphaproteobacteria</taxon>
        <taxon>Rhodobacterales</taxon>
        <taxon>Paracoccaceae</taxon>
        <taxon>Pseudogemmobacter</taxon>
    </lineage>
</organism>
<sequence>MIRLSFALWLALAAPAAAETLPALYRVAGVAAGDALNVRAAPSAAAEVLGVIAPDTRGVEVVGLSEDGRWGLVHSGEGNGWVAMRYLEATPPEDPARIPAPLRCLGTEPFWSLTRAPNGGTWSTPGAEETLGFPREYVADRGYSAWGEDSLSGSYQLIVTRETCSDGMSDRIYGFSARVFAVSPGGNRLYSGCCTLDARQ</sequence>
<feature type="signal peptide" evidence="1">
    <location>
        <begin position="1"/>
        <end position="18"/>
    </location>
</feature>
<gene>
    <name evidence="3" type="ORF">XINFAN_01069</name>
</gene>
<keyword evidence="4" id="KW-1185">Reference proteome</keyword>
<evidence type="ECO:0000313" key="3">
    <source>
        <dbReference type="EMBL" id="VDC23486.1"/>
    </source>
</evidence>
<dbReference type="RefSeq" id="WP_160144545.1">
    <property type="nucleotide sequence ID" value="NZ_UXAW01000048.1"/>
</dbReference>
<dbReference type="OrthoDB" id="5489750at2"/>
<dbReference type="Gene3D" id="2.30.30.40">
    <property type="entry name" value="SH3 Domains"/>
    <property type="match status" value="1"/>
</dbReference>
<dbReference type="InterPro" id="IPR003646">
    <property type="entry name" value="SH3-like_bac-type"/>
</dbReference>
<dbReference type="Proteomes" id="UP000277498">
    <property type="component" value="Unassembled WGS sequence"/>
</dbReference>
<proteinExistence type="predicted"/>
<dbReference type="AlphaFoldDB" id="A0A3P5WYS9"/>
<keyword evidence="1" id="KW-0732">Signal</keyword>
<dbReference type="EMBL" id="UXAW01000048">
    <property type="protein sequence ID" value="VDC23486.1"/>
    <property type="molecule type" value="Genomic_DNA"/>
</dbReference>
<name>A0A3P5WYS9_9RHOB</name>
<protein>
    <submittedName>
        <fullName evidence="3">Bacterial SH3 domain protein</fullName>
    </submittedName>
</protein>
<evidence type="ECO:0000256" key="1">
    <source>
        <dbReference type="SAM" id="SignalP"/>
    </source>
</evidence>
<evidence type="ECO:0000259" key="2">
    <source>
        <dbReference type="Pfam" id="PF08239"/>
    </source>
</evidence>
<reference evidence="3 4" key="1">
    <citation type="submission" date="2018-11" db="EMBL/GenBank/DDBJ databases">
        <authorList>
            <person name="Criscuolo A."/>
        </authorList>
    </citation>
    <scope>NUCLEOTIDE SEQUENCE [LARGE SCALE GENOMIC DNA]</scope>
    <source>
        <strain evidence="3">ACIP111625</strain>
    </source>
</reference>
<evidence type="ECO:0000313" key="4">
    <source>
        <dbReference type="Proteomes" id="UP000277498"/>
    </source>
</evidence>
<accession>A0A3P5WYS9</accession>